<keyword evidence="1" id="KW-1133">Transmembrane helix</keyword>
<dbReference type="Gene3D" id="1.20.5.1930">
    <property type="match status" value="1"/>
</dbReference>
<feature type="domain" description="Signal transduction histidine kinase subgroup 3 dimerisation and phosphoacceptor" evidence="2">
    <location>
        <begin position="61"/>
        <end position="84"/>
    </location>
</feature>
<dbReference type="InterPro" id="IPR011712">
    <property type="entry name" value="Sig_transdc_His_kin_sub3_dim/P"/>
</dbReference>
<gene>
    <name evidence="3" type="ORF">ACFQT0_23055</name>
</gene>
<evidence type="ECO:0000313" key="4">
    <source>
        <dbReference type="Proteomes" id="UP001596513"/>
    </source>
</evidence>
<sequence length="98" mass="11038">MNDHLPLLLLFPILLLLVLGLVWFVVRYQRVQMRQQQQLAQLQEAAQQQALAAALVAQEDERQRIAGELHDGVGTILALAKLHLFAPGSPRPRSQRPD</sequence>
<evidence type="ECO:0000256" key="1">
    <source>
        <dbReference type="SAM" id="Phobius"/>
    </source>
</evidence>
<organism evidence="3 4">
    <name type="scientific">Hymenobacter humi</name>
    <dbReference type="NCBI Taxonomy" id="1411620"/>
    <lineage>
        <taxon>Bacteria</taxon>
        <taxon>Pseudomonadati</taxon>
        <taxon>Bacteroidota</taxon>
        <taxon>Cytophagia</taxon>
        <taxon>Cytophagales</taxon>
        <taxon>Hymenobacteraceae</taxon>
        <taxon>Hymenobacter</taxon>
    </lineage>
</organism>
<protein>
    <submittedName>
        <fullName evidence="3">Histidine kinase</fullName>
    </submittedName>
</protein>
<dbReference type="GO" id="GO:0016301">
    <property type="term" value="F:kinase activity"/>
    <property type="evidence" value="ECO:0007669"/>
    <property type="project" value="UniProtKB-KW"/>
</dbReference>
<name>A0ABW2UCJ1_9BACT</name>
<keyword evidence="4" id="KW-1185">Reference proteome</keyword>
<evidence type="ECO:0000259" key="2">
    <source>
        <dbReference type="Pfam" id="PF07730"/>
    </source>
</evidence>
<keyword evidence="1" id="KW-0472">Membrane</keyword>
<keyword evidence="3" id="KW-0808">Transferase</keyword>
<dbReference type="Proteomes" id="UP001596513">
    <property type="component" value="Unassembled WGS sequence"/>
</dbReference>
<feature type="transmembrane region" description="Helical" evidence="1">
    <location>
        <begin position="6"/>
        <end position="26"/>
    </location>
</feature>
<proteinExistence type="predicted"/>
<dbReference type="EMBL" id="JBHTEK010000001">
    <property type="protein sequence ID" value="MFC7669925.1"/>
    <property type="molecule type" value="Genomic_DNA"/>
</dbReference>
<accession>A0ABW2UCJ1</accession>
<dbReference type="Pfam" id="PF07730">
    <property type="entry name" value="HisKA_3"/>
    <property type="match status" value="1"/>
</dbReference>
<dbReference type="RefSeq" id="WP_380205396.1">
    <property type="nucleotide sequence ID" value="NZ_JBHTEK010000001.1"/>
</dbReference>
<keyword evidence="3" id="KW-0418">Kinase</keyword>
<keyword evidence="1" id="KW-0812">Transmembrane</keyword>
<reference evidence="4" key="1">
    <citation type="journal article" date="2019" name="Int. J. Syst. Evol. Microbiol.">
        <title>The Global Catalogue of Microorganisms (GCM) 10K type strain sequencing project: providing services to taxonomists for standard genome sequencing and annotation.</title>
        <authorList>
            <consortium name="The Broad Institute Genomics Platform"/>
            <consortium name="The Broad Institute Genome Sequencing Center for Infectious Disease"/>
            <person name="Wu L."/>
            <person name="Ma J."/>
        </authorList>
    </citation>
    <scope>NUCLEOTIDE SEQUENCE [LARGE SCALE GENOMIC DNA]</scope>
    <source>
        <strain evidence="4">JCM 19635</strain>
    </source>
</reference>
<comment type="caution">
    <text evidence="3">The sequence shown here is derived from an EMBL/GenBank/DDBJ whole genome shotgun (WGS) entry which is preliminary data.</text>
</comment>
<evidence type="ECO:0000313" key="3">
    <source>
        <dbReference type="EMBL" id="MFC7669925.1"/>
    </source>
</evidence>